<evidence type="ECO:0000256" key="1">
    <source>
        <dbReference type="ARBA" id="ARBA00004123"/>
    </source>
</evidence>
<evidence type="ECO:0000256" key="5">
    <source>
        <dbReference type="ARBA" id="ARBA00023242"/>
    </source>
</evidence>
<dbReference type="GO" id="GO:0003677">
    <property type="term" value="F:DNA binding"/>
    <property type="evidence" value="ECO:0007669"/>
    <property type="project" value="UniProtKB-KW"/>
</dbReference>
<keyword evidence="5" id="KW-0539">Nucleus</keyword>
<comment type="subcellular location">
    <subcellularLocation>
        <location evidence="1">Nucleus</location>
    </subcellularLocation>
</comment>
<dbReference type="InterPro" id="IPR005508">
    <property type="entry name" value="At2g31720-like"/>
</dbReference>
<keyword evidence="8" id="KW-1185">Reference proteome</keyword>
<evidence type="ECO:0000256" key="4">
    <source>
        <dbReference type="ARBA" id="ARBA00023163"/>
    </source>
</evidence>
<dbReference type="InterPro" id="IPR015300">
    <property type="entry name" value="DNA-bd_pseudobarrel_sf"/>
</dbReference>
<dbReference type="OrthoDB" id="1090008at2759"/>
<reference evidence="8" key="1">
    <citation type="submission" date="2013-09" db="EMBL/GenBank/DDBJ databases">
        <title>Corchorus olitorius genome sequencing.</title>
        <authorList>
            <person name="Alam M."/>
            <person name="Haque M.S."/>
            <person name="Islam M.S."/>
            <person name="Emdad E.M."/>
            <person name="Islam M.M."/>
            <person name="Ahmed B."/>
            <person name="Halim A."/>
            <person name="Hossen Q.M.M."/>
            <person name="Hossain M.Z."/>
            <person name="Ahmed R."/>
            <person name="Khan M.M."/>
            <person name="Islam R."/>
            <person name="Rashid M.M."/>
            <person name="Khan S.A."/>
            <person name="Rahman M.S."/>
            <person name="Alam M."/>
            <person name="Yahiya A.S."/>
            <person name="Khan M.S."/>
            <person name="Azam M.S."/>
            <person name="Haque T."/>
            <person name="Lashkar M.Z.H."/>
            <person name="Akhand A.I."/>
            <person name="Morshed G."/>
            <person name="Roy S."/>
            <person name="Uddin K.S."/>
            <person name="Rabeya T."/>
            <person name="Hossain A.S."/>
            <person name="Chowdhury A."/>
            <person name="Snigdha A.R."/>
            <person name="Mortoza M.S."/>
            <person name="Matin S.A."/>
            <person name="Hoque S.M.E."/>
            <person name="Islam M.K."/>
            <person name="Roy D.K."/>
            <person name="Haider R."/>
            <person name="Moosa M.M."/>
            <person name="Elias S.M."/>
            <person name="Hasan A.M."/>
            <person name="Jahan S."/>
            <person name="Shafiuddin M."/>
            <person name="Mahmood N."/>
            <person name="Shommy N.S."/>
        </authorList>
    </citation>
    <scope>NUCLEOTIDE SEQUENCE [LARGE SCALE GENOMIC DNA]</scope>
    <source>
        <strain evidence="8">cv. O-4</strain>
    </source>
</reference>
<dbReference type="Pfam" id="PF03754">
    <property type="entry name" value="At2g31720-like"/>
    <property type="match status" value="1"/>
</dbReference>
<protein>
    <recommendedName>
        <fullName evidence="9">B3 domain-containing protein</fullName>
    </recommendedName>
</protein>
<sequence>MARVMELRKEIEAVSGNEKEEVIDKLIERVAKLVCNRIAKDYCMEKKMEMIKKKKCSGIGITNKNSSRKEKGGAVKRCHGPSSVEEEEEEQQLIIKKQKKKTKACNEKKNGKTTTTTKKKKQKTSTAGGESQKTKHSKIIQELDANPPPMPEEFRKCIENLGGTDISLVIHKIIFDTDLSKSHNRLSITIKKIKNKFFSDDEETNFIKSGEAKEVKLVEPCLKVSKVNLTSWLIGGSQAFVFNNQWHKIVVENADTLKTMAVFQIWSFWVRRESQKPDLGFALIKVGDVPDF</sequence>
<dbReference type="PANTHER" id="PTHR31541:SF25">
    <property type="entry name" value="GAMMA-GLIADIN B"/>
    <property type="match status" value="1"/>
</dbReference>
<accession>A0A1R3J7W4</accession>
<evidence type="ECO:0008006" key="9">
    <source>
        <dbReference type="Google" id="ProtNLM"/>
    </source>
</evidence>
<dbReference type="PANTHER" id="PTHR31541">
    <property type="entry name" value="B3 DOMAIN PLANT PROTEIN-RELATED"/>
    <property type="match status" value="1"/>
</dbReference>
<feature type="region of interest" description="Disordered" evidence="6">
    <location>
        <begin position="64"/>
        <end position="149"/>
    </location>
</feature>
<proteinExistence type="predicted"/>
<keyword evidence="4" id="KW-0804">Transcription</keyword>
<name>A0A1R3J7W4_9ROSI</name>
<comment type="caution">
    <text evidence="7">The sequence shown here is derived from an EMBL/GenBank/DDBJ whole genome shotgun (WGS) entry which is preliminary data.</text>
</comment>
<dbReference type="Proteomes" id="UP000187203">
    <property type="component" value="Unassembled WGS sequence"/>
</dbReference>
<keyword evidence="2" id="KW-0805">Transcription regulation</keyword>
<dbReference type="EMBL" id="AWUE01016504">
    <property type="protein sequence ID" value="OMO90890.1"/>
    <property type="molecule type" value="Genomic_DNA"/>
</dbReference>
<keyword evidence="3" id="KW-0238">DNA-binding</keyword>
<evidence type="ECO:0000256" key="6">
    <source>
        <dbReference type="SAM" id="MobiDB-lite"/>
    </source>
</evidence>
<evidence type="ECO:0000313" key="7">
    <source>
        <dbReference type="EMBL" id="OMO90890.1"/>
    </source>
</evidence>
<dbReference type="STRING" id="93759.A0A1R3J7W4"/>
<evidence type="ECO:0000313" key="8">
    <source>
        <dbReference type="Proteomes" id="UP000187203"/>
    </source>
</evidence>
<organism evidence="7 8">
    <name type="scientific">Corchorus olitorius</name>
    <dbReference type="NCBI Taxonomy" id="93759"/>
    <lineage>
        <taxon>Eukaryota</taxon>
        <taxon>Viridiplantae</taxon>
        <taxon>Streptophyta</taxon>
        <taxon>Embryophyta</taxon>
        <taxon>Tracheophyta</taxon>
        <taxon>Spermatophyta</taxon>
        <taxon>Magnoliopsida</taxon>
        <taxon>eudicotyledons</taxon>
        <taxon>Gunneridae</taxon>
        <taxon>Pentapetalae</taxon>
        <taxon>rosids</taxon>
        <taxon>malvids</taxon>
        <taxon>Malvales</taxon>
        <taxon>Malvaceae</taxon>
        <taxon>Grewioideae</taxon>
        <taxon>Apeibeae</taxon>
        <taxon>Corchorus</taxon>
    </lineage>
</organism>
<dbReference type="GO" id="GO:0005634">
    <property type="term" value="C:nucleus"/>
    <property type="evidence" value="ECO:0007669"/>
    <property type="project" value="UniProtKB-SubCell"/>
</dbReference>
<evidence type="ECO:0000256" key="2">
    <source>
        <dbReference type="ARBA" id="ARBA00023015"/>
    </source>
</evidence>
<dbReference type="Gene3D" id="2.40.330.10">
    <property type="entry name" value="DNA-binding pseudobarrel domain"/>
    <property type="match status" value="1"/>
</dbReference>
<dbReference type="AlphaFoldDB" id="A0A1R3J7W4"/>
<evidence type="ECO:0000256" key="3">
    <source>
        <dbReference type="ARBA" id="ARBA00023125"/>
    </source>
</evidence>
<gene>
    <name evidence="7" type="ORF">COLO4_18803</name>
</gene>